<gene>
    <name evidence="3" type="ORF">AWC38_SpisGene10977</name>
</gene>
<evidence type="ECO:0000313" key="3">
    <source>
        <dbReference type="EMBL" id="PFX24414.1"/>
    </source>
</evidence>
<feature type="region of interest" description="Disordered" evidence="1">
    <location>
        <begin position="1"/>
        <end position="44"/>
    </location>
</feature>
<comment type="caution">
    <text evidence="3">The sequence shown here is derived from an EMBL/GenBank/DDBJ whole genome shotgun (WGS) entry which is preliminary data.</text>
</comment>
<proteinExistence type="predicted"/>
<feature type="domain" description="Integrase core" evidence="2">
    <location>
        <begin position="157"/>
        <end position="329"/>
    </location>
</feature>
<evidence type="ECO:0000259" key="2">
    <source>
        <dbReference type="Pfam" id="PF24764"/>
    </source>
</evidence>
<keyword evidence="4" id="KW-1185">Reference proteome</keyword>
<sequence length="413" mass="46687">MADSDADSEEGLSGLDSEESSDSVDVSSSEYSISSDSKSEEENLATSSSGAISLLTIARSALAFNANITDMFGLADRGNYQNRICSVGKTQGVVWEQFLNELGGPGCQGGYRGMWHTLRPKDIQVPRHVVAEHMREMDPEGCEQRMAKSLKRRSYFSPGSNYTWQVDGYDKLKPYGFPIHGCIDGWSRKIIWLKVTKSNNHPEIIANFYLDCVAELGDCPVKLRTDCGTENGVMAAMQCTFQEDAEAHKYGSSPSNQRIEGWWAFYRRNRSGWGINFFKSLVEKEVFNPGDETHIACLWLCFAQLLQDDLDTVKEHWNTHLLRGSRHDSISDRPDELFFLPELHGGVDGLLHPLLDDEIQSMRENLTYEEEESIHQGYFEYLLENTELPLPHSIDQGLSLYEELLEIANRDDV</sequence>
<name>A0A2B4S154_STYPI</name>
<organism evidence="3 4">
    <name type="scientific">Stylophora pistillata</name>
    <name type="common">Smooth cauliflower coral</name>
    <dbReference type="NCBI Taxonomy" id="50429"/>
    <lineage>
        <taxon>Eukaryota</taxon>
        <taxon>Metazoa</taxon>
        <taxon>Cnidaria</taxon>
        <taxon>Anthozoa</taxon>
        <taxon>Hexacorallia</taxon>
        <taxon>Scleractinia</taxon>
        <taxon>Astrocoeniina</taxon>
        <taxon>Pocilloporidae</taxon>
        <taxon>Stylophora</taxon>
    </lineage>
</organism>
<dbReference type="AlphaFoldDB" id="A0A2B4S154"/>
<accession>A0A2B4S154</accession>
<dbReference type="Pfam" id="PF24764">
    <property type="entry name" value="rva_4"/>
    <property type="match status" value="1"/>
</dbReference>
<dbReference type="PANTHER" id="PTHR46791:SF13">
    <property type="entry name" value="CLR5 DOMAIN-CONTAINING PROTEIN"/>
    <property type="match status" value="1"/>
</dbReference>
<feature type="compositionally biased region" description="Acidic residues" evidence="1">
    <location>
        <begin position="1"/>
        <end position="22"/>
    </location>
</feature>
<dbReference type="EMBL" id="LSMT01000177">
    <property type="protein sequence ID" value="PFX24414.1"/>
    <property type="molecule type" value="Genomic_DNA"/>
</dbReference>
<dbReference type="OrthoDB" id="6020762at2759"/>
<dbReference type="STRING" id="50429.A0A2B4S154"/>
<feature type="compositionally biased region" description="Low complexity" evidence="1">
    <location>
        <begin position="23"/>
        <end position="36"/>
    </location>
</feature>
<reference evidence="4" key="1">
    <citation type="journal article" date="2017" name="bioRxiv">
        <title>Comparative analysis of the genomes of Stylophora pistillata and Acropora digitifera provides evidence for extensive differences between species of corals.</title>
        <authorList>
            <person name="Voolstra C.R."/>
            <person name="Li Y."/>
            <person name="Liew Y.J."/>
            <person name="Baumgarten S."/>
            <person name="Zoccola D."/>
            <person name="Flot J.-F."/>
            <person name="Tambutte S."/>
            <person name="Allemand D."/>
            <person name="Aranda M."/>
        </authorList>
    </citation>
    <scope>NUCLEOTIDE SEQUENCE [LARGE SCALE GENOMIC DNA]</scope>
</reference>
<evidence type="ECO:0000313" key="4">
    <source>
        <dbReference type="Proteomes" id="UP000225706"/>
    </source>
</evidence>
<dbReference type="InterPro" id="IPR058913">
    <property type="entry name" value="Integrase_dom_put"/>
</dbReference>
<evidence type="ECO:0000256" key="1">
    <source>
        <dbReference type="SAM" id="MobiDB-lite"/>
    </source>
</evidence>
<dbReference type="Proteomes" id="UP000225706">
    <property type="component" value="Unassembled WGS sequence"/>
</dbReference>
<protein>
    <recommendedName>
        <fullName evidence="2">Integrase core domain-containing protein</fullName>
    </recommendedName>
</protein>
<dbReference type="PANTHER" id="PTHR46791">
    <property type="entry name" value="EXPRESSED PROTEIN"/>
    <property type="match status" value="1"/>
</dbReference>